<dbReference type="FunFam" id="1.20.1250.20:FF:000061">
    <property type="entry name" value="MFS sugar transporter"/>
    <property type="match status" value="1"/>
</dbReference>
<dbReference type="PRINTS" id="PR00171">
    <property type="entry name" value="SUGRTRNSPORT"/>
</dbReference>
<feature type="transmembrane region" description="Helical" evidence="9">
    <location>
        <begin position="120"/>
        <end position="140"/>
    </location>
</feature>
<keyword evidence="4 9" id="KW-0812">Transmembrane</keyword>
<evidence type="ECO:0000313" key="12">
    <source>
        <dbReference type="Proteomes" id="UP000016924"/>
    </source>
</evidence>
<proteinExistence type="inferred from homology"/>
<evidence type="ECO:0000259" key="10">
    <source>
        <dbReference type="PROSITE" id="PS50850"/>
    </source>
</evidence>
<evidence type="ECO:0000256" key="8">
    <source>
        <dbReference type="SAM" id="MobiDB-lite"/>
    </source>
</evidence>
<reference evidence="12" key="1">
    <citation type="submission" date="2012-06" db="EMBL/GenBank/DDBJ databases">
        <title>The genome sequence of Coniosporium apollinis CBS 100218.</title>
        <authorList>
            <consortium name="The Broad Institute Genome Sequencing Platform"/>
            <person name="Cuomo C."/>
            <person name="Gorbushina A."/>
            <person name="Noack S."/>
            <person name="Walker B."/>
            <person name="Young S.K."/>
            <person name="Zeng Q."/>
            <person name="Gargeya S."/>
            <person name="Fitzgerald M."/>
            <person name="Haas B."/>
            <person name="Abouelleil A."/>
            <person name="Alvarado L."/>
            <person name="Arachchi H.M."/>
            <person name="Berlin A.M."/>
            <person name="Chapman S.B."/>
            <person name="Goldberg J."/>
            <person name="Griggs A."/>
            <person name="Gujja S."/>
            <person name="Hansen M."/>
            <person name="Howarth C."/>
            <person name="Imamovic A."/>
            <person name="Larimer J."/>
            <person name="McCowan C."/>
            <person name="Montmayeur A."/>
            <person name="Murphy C."/>
            <person name="Neiman D."/>
            <person name="Pearson M."/>
            <person name="Priest M."/>
            <person name="Roberts A."/>
            <person name="Saif S."/>
            <person name="Shea T."/>
            <person name="Sisk P."/>
            <person name="Sykes S."/>
            <person name="Wortman J."/>
            <person name="Nusbaum C."/>
            <person name="Birren B."/>
        </authorList>
    </citation>
    <scope>NUCLEOTIDE SEQUENCE [LARGE SCALE GENOMIC DNA]</scope>
    <source>
        <strain evidence="12">CBS 100218</strain>
    </source>
</reference>
<dbReference type="PROSITE" id="PS50850">
    <property type="entry name" value="MFS"/>
    <property type="match status" value="1"/>
</dbReference>
<organism evidence="11 12">
    <name type="scientific">Coniosporium apollinis (strain CBS 100218)</name>
    <name type="common">Rock-inhabiting black yeast</name>
    <dbReference type="NCBI Taxonomy" id="1168221"/>
    <lineage>
        <taxon>Eukaryota</taxon>
        <taxon>Fungi</taxon>
        <taxon>Dikarya</taxon>
        <taxon>Ascomycota</taxon>
        <taxon>Pezizomycotina</taxon>
        <taxon>Dothideomycetes</taxon>
        <taxon>Dothideomycetes incertae sedis</taxon>
        <taxon>Coniosporium</taxon>
    </lineage>
</organism>
<dbReference type="OMA" id="RISYRTW"/>
<keyword evidence="12" id="KW-1185">Reference proteome</keyword>
<protein>
    <recommendedName>
        <fullName evidence="10">Major facilitator superfamily (MFS) profile domain-containing protein</fullName>
    </recommendedName>
</protein>
<feature type="transmembrane region" description="Helical" evidence="9">
    <location>
        <begin position="152"/>
        <end position="174"/>
    </location>
</feature>
<dbReference type="EMBL" id="JH767590">
    <property type="protein sequence ID" value="EON67760.1"/>
    <property type="molecule type" value="Genomic_DNA"/>
</dbReference>
<dbReference type="InterPro" id="IPR050360">
    <property type="entry name" value="MFS_Sugar_Transporters"/>
</dbReference>
<gene>
    <name evidence="11" type="ORF">W97_07014</name>
</gene>
<dbReference type="PANTHER" id="PTHR48022">
    <property type="entry name" value="PLASTIDIC GLUCOSE TRANSPORTER 4"/>
    <property type="match status" value="1"/>
</dbReference>
<evidence type="ECO:0000256" key="7">
    <source>
        <dbReference type="RuleBase" id="RU003346"/>
    </source>
</evidence>
<feature type="transmembrane region" description="Helical" evidence="9">
    <location>
        <begin position="407"/>
        <end position="429"/>
    </location>
</feature>
<feature type="compositionally biased region" description="Low complexity" evidence="8">
    <location>
        <begin position="525"/>
        <end position="536"/>
    </location>
</feature>
<evidence type="ECO:0000256" key="1">
    <source>
        <dbReference type="ARBA" id="ARBA00004141"/>
    </source>
</evidence>
<feature type="transmembrane region" description="Helical" evidence="9">
    <location>
        <begin position="12"/>
        <end position="29"/>
    </location>
</feature>
<feature type="transmembrane region" description="Helical" evidence="9">
    <location>
        <begin position="186"/>
        <end position="207"/>
    </location>
</feature>
<dbReference type="eggNOG" id="KOG0254">
    <property type="taxonomic scope" value="Eukaryota"/>
</dbReference>
<keyword evidence="5 9" id="KW-1133">Transmembrane helix</keyword>
<feature type="domain" description="Major facilitator superfamily (MFS) profile" evidence="10">
    <location>
        <begin position="16"/>
        <end position="460"/>
    </location>
</feature>
<feature type="transmembrane region" description="Helical" evidence="9">
    <location>
        <begin position="435"/>
        <end position="456"/>
    </location>
</feature>
<feature type="transmembrane region" description="Helical" evidence="9">
    <location>
        <begin position="309"/>
        <end position="330"/>
    </location>
</feature>
<dbReference type="GO" id="GO:0005351">
    <property type="term" value="F:carbohydrate:proton symporter activity"/>
    <property type="evidence" value="ECO:0007669"/>
    <property type="project" value="TreeGrafter"/>
</dbReference>
<evidence type="ECO:0000256" key="2">
    <source>
        <dbReference type="ARBA" id="ARBA00010992"/>
    </source>
</evidence>
<dbReference type="InterPro" id="IPR003663">
    <property type="entry name" value="Sugar/inositol_transpt"/>
</dbReference>
<dbReference type="InterPro" id="IPR020846">
    <property type="entry name" value="MFS_dom"/>
</dbReference>
<name>R7Z0M4_CONA1</name>
<dbReference type="GeneID" id="19904325"/>
<dbReference type="PANTHER" id="PTHR48022:SF68">
    <property type="entry name" value="MAJOR FACILITATOR SUPERFAMILY (MFS) PROFILE DOMAIN-CONTAINING PROTEIN-RELATED"/>
    <property type="match status" value="1"/>
</dbReference>
<evidence type="ECO:0000256" key="4">
    <source>
        <dbReference type="ARBA" id="ARBA00022692"/>
    </source>
</evidence>
<dbReference type="AlphaFoldDB" id="R7Z0M4"/>
<dbReference type="Gene3D" id="1.20.1250.20">
    <property type="entry name" value="MFS general substrate transporter like domains"/>
    <property type="match status" value="1"/>
</dbReference>
<feature type="transmembrane region" description="Helical" evidence="9">
    <location>
        <begin position="64"/>
        <end position="84"/>
    </location>
</feature>
<dbReference type="InterPro" id="IPR005828">
    <property type="entry name" value="MFS_sugar_transport-like"/>
</dbReference>
<dbReference type="OrthoDB" id="6612291at2759"/>
<feature type="transmembrane region" description="Helical" evidence="9">
    <location>
        <begin position="342"/>
        <end position="363"/>
    </location>
</feature>
<feature type="region of interest" description="Disordered" evidence="8">
    <location>
        <begin position="513"/>
        <end position="549"/>
    </location>
</feature>
<evidence type="ECO:0000256" key="6">
    <source>
        <dbReference type="ARBA" id="ARBA00023136"/>
    </source>
</evidence>
<comment type="similarity">
    <text evidence="2 7">Belongs to the major facilitator superfamily. Sugar transporter (TC 2.A.1.1) family.</text>
</comment>
<feature type="compositionally biased region" description="Basic and acidic residues" evidence="8">
    <location>
        <begin position="513"/>
        <end position="524"/>
    </location>
</feature>
<sequence>MASYLGLRGASLNVAIGSVAACCFILFGYDQGDIGTLLTVPSFLREFPEVDTFNNPGVGYNARIQGIMVASWNIGCFISAILAIWLGDILGRRKTIFVGLFIMGIGEIIQASSYSLGQFIAGRVIAGFGNGFNTSTIPAWHAECCKAHRKGTVLMISAGSSIALGVALSQWIGFGFAYLEPSSASWRVPIAIQLVLPVIILAVIMLLPESPRWLILKGREDEALNALAALNDLPRNDPEVFSEFIAIKDAVLQMAAASPSGLFKMNEYRDAHRTVLAYCIQIFQQATGINLIVQYIALILLQQTRYSGWVARLLAACNGTEFFLASFIAVVGIDRFWGRRSLMMFGASGMCISMIIITVLRFLDNRGENIAATVFYFVFNTFFAIGWQGMAWLYTVEIVPLRIRGPANALSTSANWIVNFIVVLITPIAFNNIGYRTYIIFAVFNAAIIPLVYFFYPETAYRSLEEVDAIFYAVAKSPRPWLSAVSIAREHPLWYGKNGEGMGDYEQSEWHQRILQTQKEKPSEDSAFSSSSGGNYPSPPEQRDVGTAF</sequence>
<dbReference type="RefSeq" id="XP_007783077.1">
    <property type="nucleotide sequence ID" value="XM_007784887.1"/>
</dbReference>
<feature type="transmembrane region" description="Helical" evidence="9">
    <location>
        <begin position="96"/>
        <end position="114"/>
    </location>
</feature>
<dbReference type="HOGENOM" id="CLU_001265_30_3_1"/>
<dbReference type="Pfam" id="PF00083">
    <property type="entry name" value="Sugar_tr"/>
    <property type="match status" value="1"/>
</dbReference>
<evidence type="ECO:0000313" key="11">
    <source>
        <dbReference type="EMBL" id="EON67760.1"/>
    </source>
</evidence>
<dbReference type="SUPFAM" id="SSF103473">
    <property type="entry name" value="MFS general substrate transporter"/>
    <property type="match status" value="1"/>
</dbReference>
<feature type="transmembrane region" description="Helical" evidence="9">
    <location>
        <begin position="375"/>
        <end position="395"/>
    </location>
</feature>
<evidence type="ECO:0000256" key="3">
    <source>
        <dbReference type="ARBA" id="ARBA00022448"/>
    </source>
</evidence>
<dbReference type="InterPro" id="IPR036259">
    <property type="entry name" value="MFS_trans_sf"/>
</dbReference>
<evidence type="ECO:0000256" key="9">
    <source>
        <dbReference type="SAM" id="Phobius"/>
    </source>
</evidence>
<keyword evidence="3 7" id="KW-0813">Transport</keyword>
<accession>R7Z0M4</accession>
<evidence type="ECO:0000256" key="5">
    <source>
        <dbReference type="ARBA" id="ARBA00022989"/>
    </source>
</evidence>
<dbReference type="GO" id="GO:0016020">
    <property type="term" value="C:membrane"/>
    <property type="evidence" value="ECO:0007669"/>
    <property type="project" value="UniProtKB-SubCell"/>
</dbReference>
<dbReference type="NCBIfam" id="TIGR00879">
    <property type="entry name" value="SP"/>
    <property type="match status" value="1"/>
</dbReference>
<keyword evidence="6 9" id="KW-0472">Membrane</keyword>
<dbReference type="Proteomes" id="UP000016924">
    <property type="component" value="Unassembled WGS sequence"/>
</dbReference>
<dbReference type="STRING" id="1168221.R7Z0M4"/>
<comment type="subcellular location">
    <subcellularLocation>
        <location evidence="1">Membrane</location>
        <topology evidence="1">Multi-pass membrane protein</topology>
    </subcellularLocation>
</comment>